<dbReference type="AlphaFoldDB" id="A0A820B197"/>
<accession>A0A820B197</accession>
<dbReference type="Proteomes" id="UP000663873">
    <property type="component" value="Unassembled WGS sequence"/>
</dbReference>
<organism evidence="1 3">
    <name type="scientific">Rotaria socialis</name>
    <dbReference type="NCBI Taxonomy" id="392032"/>
    <lineage>
        <taxon>Eukaryota</taxon>
        <taxon>Metazoa</taxon>
        <taxon>Spiralia</taxon>
        <taxon>Gnathifera</taxon>
        <taxon>Rotifera</taxon>
        <taxon>Eurotatoria</taxon>
        <taxon>Bdelloidea</taxon>
        <taxon>Philodinida</taxon>
        <taxon>Philodinidae</taxon>
        <taxon>Rotaria</taxon>
    </lineage>
</organism>
<dbReference type="EMBL" id="CAJOBO010000295">
    <property type="protein sequence ID" value="CAF4185750.1"/>
    <property type="molecule type" value="Genomic_DNA"/>
</dbReference>
<name>A0A820B197_9BILA</name>
<evidence type="ECO:0000313" key="1">
    <source>
        <dbReference type="EMBL" id="CAF4185750.1"/>
    </source>
</evidence>
<comment type="caution">
    <text evidence="1">The sequence shown here is derived from an EMBL/GenBank/DDBJ whole genome shotgun (WGS) entry which is preliminary data.</text>
</comment>
<keyword evidence="4" id="KW-1185">Reference proteome</keyword>
<protein>
    <submittedName>
        <fullName evidence="1">Uncharacterized protein</fullName>
    </submittedName>
</protein>
<dbReference type="Proteomes" id="UP000663851">
    <property type="component" value="Unassembled WGS sequence"/>
</dbReference>
<evidence type="ECO:0000313" key="4">
    <source>
        <dbReference type="Proteomes" id="UP000663873"/>
    </source>
</evidence>
<evidence type="ECO:0000313" key="3">
    <source>
        <dbReference type="Proteomes" id="UP000663851"/>
    </source>
</evidence>
<reference evidence="1" key="1">
    <citation type="submission" date="2021-02" db="EMBL/GenBank/DDBJ databases">
        <authorList>
            <person name="Nowell W R."/>
        </authorList>
    </citation>
    <scope>NUCLEOTIDE SEQUENCE</scope>
</reference>
<evidence type="ECO:0000313" key="2">
    <source>
        <dbReference type="EMBL" id="CAF4333362.1"/>
    </source>
</evidence>
<dbReference type="EMBL" id="CAJOBP010002087">
    <property type="protein sequence ID" value="CAF4333362.1"/>
    <property type="molecule type" value="Genomic_DNA"/>
</dbReference>
<sequence length="88" mass="10390">MAKVVTRPQRFTPEEWKLASKVKHKNTERDRATAERLILECDRLDQEGRGTVDRTLADVNKKLVRQHYALLAIREILSNEKREYDNIN</sequence>
<proteinExistence type="predicted"/>
<gene>
    <name evidence="1" type="ORF">HFQ381_LOCUS6523</name>
    <name evidence="2" type="ORF">UJA718_LOCUS14646</name>
</gene>